<dbReference type="InterPro" id="IPR016161">
    <property type="entry name" value="Ald_DH/histidinol_DH"/>
</dbReference>
<sequence length="463" mass="49063">MTTSSAVQAGAVSRNPFTGDIIRQTPFATAAEVETALAQAHGAFQHWRHSEVAERSQLLLNMAASLRKHARALAEMMTDEMGKPITQSLAEVEKCARLCEWYAEQGPTILAPEATLVENEKAHVNYLPIGPILAVMPWNFPVWQVLRGAVPIIMAGNSYLLKPAPSIMGSALLLQSVLAEAGVQQGLFSVLNADNDAVATIIKDSRIAAVTLTGSVRAGAAIAALAGAAVKKSVLELGGSDAFIVLADADIDAAVKGAVAGRFMNGGQVCMAAKRIIVEEAVFAEFRDKFVAAVKELVVGDPRDEATYIGPMARFDLRDELDSQVQATIAEGAECLLGGHVMQGKANFYAPTVLSNVKPGMTSFKQELFGPVASLIVAKDADDAIALANDSEFGLGGSLWSRDVAKARKLAAKVETGGMFINTPSFSDPRVPIGGVKHSGYGRELSHFGIREFTNAQTVWAES</sequence>
<dbReference type="PROSITE" id="PS00070">
    <property type="entry name" value="ALDEHYDE_DEHYDR_CYS"/>
    <property type="match status" value="1"/>
</dbReference>
<accession>A0ABV4E396</accession>
<dbReference type="Pfam" id="PF00171">
    <property type="entry name" value="Aldedh"/>
    <property type="match status" value="1"/>
</dbReference>
<comment type="caution">
    <text evidence="5">The sequence shown here is derived from an EMBL/GenBank/DDBJ whole genome shotgun (WGS) entry which is preliminary data.</text>
</comment>
<dbReference type="EMBL" id="JBGFFX010000001">
    <property type="protein sequence ID" value="MEY8769386.1"/>
    <property type="molecule type" value="Genomic_DNA"/>
</dbReference>
<reference evidence="5 6" key="1">
    <citation type="submission" date="2024-07" db="EMBL/GenBank/DDBJ databases">
        <authorList>
            <person name="Hebao G."/>
        </authorList>
    </citation>
    <scope>NUCLEOTIDE SEQUENCE [LARGE SCALE GENOMIC DNA]</scope>
    <source>
        <strain evidence="5 6">ACCC 02193</strain>
    </source>
</reference>
<dbReference type="InterPro" id="IPR016162">
    <property type="entry name" value="Ald_DH_N"/>
</dbReference>
<dbReference type="PANTHER" id="PTHR43217">
    <property type="entry name" value="SUCCINATE SEMIALDEHYDE DEHYDROGENASE [NAD(P)+] SAD"/>
    <property type="match status" value="1"/>
</dbReference>
<dbReference type="InterPro" id="IPR047110">
    <property type="entry name" value="GABD/Sad-like"/>
</dbReference>
<evidence type="ECO:0000256" key="1">
    <source>
        <dbReference type="ARBA" id="ARBA00009986"/>
    </source>
</evidence>
<dbReference type="InterPro" id="IPR016163">
    <property type="entry name" value="Ald_DH_C"/>
</dbReference>
<evidence type="ECO:0000256" key="2">
    <source>
        <dbReference type="ARBA" id="ARBA00022857"/>
    </source>
</evidence>
<gene>
    <name evidence="5" type="ORF">AB6T85_02875</name>
</gene>
<keyword evidence="2" id="KW-0521">NADP</keyword>
<dbReference type="InterPro" id="IPR015590">
    <property type="entry name" value="Aldehyde_DH_dom"/>
</dbReference>
<comment type="similarity">
    <text evidence="1">Belongs to the aldehyde dehydrogenase family.</text>
</comment>
<dbReference type="SUPFAM" id="SSF53720">
    <property type="entry name" value="ALDH-like"/>
    <property type="match status" value="1"/>
</dbReference>
<name>A0ABV4E396_9GAMM</name>
<dbReference type="Proteomes" id="UP001565243">
    <property type="component" value="Unassembled WGS sequence"/>
</dbReference>
<keyword evidence="6" id="KW-1185">Reference proteome</keyword>
<dbReference type="CDD" id="cd07100">
    <property type="entry name" value="ALDH_SSADH1_GabD1"/>
    <property type="match status" value="1"/>
</dbReference>
<dbReference type="Gene3D" id="3.40.605.10">
    <property type="entry name" value="Aldehyde Dehydrogenase, Chain A, domain 1"/>
    <property type="match status" value="1"/>
</dbReference>
<organism evidence="5 6">
    <name type="scientific">Erwinia aeris</name>
    <dbReference type="NCBI Taxonomy" id="3239803"/>
    <lineage>
        <taxon>Bacteria</taxon>
        <taxon>Pseudomonadati</taxon>
        <taxon>Pseudomonadota</taxon>
        <taxon>Gammaproteobacteria</taxon>
        <taxon>Enterobacterales</taxon>
        <taxon>Erwiniaceae</taxon>
        <taxon>Erwinia</taxon>
    </lineage>
</organism>
<evidence type="ECO:0000313" key="5">
    <source>
        <dbReference type="EMBL" id="MEY8769386.1"/>
    </source>
</evidence>
<dbReference type="InterPro" id="IPR016160">
    <property type="entry name" value="Ald_DH_CS_CYS"/>
</dbReference>
<dbReference type="InterPro" id="IPR044148">
    <property type="entry name" value="ALDH_GabD1-like"/>
</dbReference>
<dbReference type="RefSeq" id="WP_301729576.1">
    <property type="nucleotide sequence ID" value="NZ_JBGFFX010000001.1"/>
</dbReference>
<evidence type="ECO:0000313" key="6">
    <source>
        <dbReference type="Proteomes" id="UP001565243"/>
    </source>
</evidence>
<dbReference type="Gene3D" id="3.40.309.10">
    <property type="entry name" value="Aldehyde Dehydrogenase, Chain A, domain 2"/>
    <property type="match status" value="1"/>
</dbReference>
<evidence type="ECO:0000256" key="3">
    <source>
        <dbReference type="ARBA" id="ARBA00023002"/>
    </source>
</evidence>
<dbReference type="PANTHER" id="PTHR43217:SF1">
    <property type="entry name" value="SUCCINATE SEMIALDEHYDE DEHYDROGENASE [NAD(P)+] SAD"/>
    <property type="match status" value="1"/>
</dbReference>
<feature type="domain" description="Aldehyde dehydrogenase" evidence="4">
    <location>
        <begin position="13"/>
        <end position="459"/>
    </location>
</feature>
<keyword evidence="3" id="KW-0560">Oxidoreductase</keyword>
<protein>
    <submittedName>
        <fullName evidence="5">NAD-dependent succinate-semialdehyde dehydrogenase</fullName>
    </submittedName>
</protein>
<evidence type="ECO:0000259" key="4">
    <source>
        <dbReference type="Pfam" id="PF00171"/>
    </source>
</evidence>
<proteinExistence type="inferred from homology"/>